<keyword evidence="3" id="KW-1185">Reference proteome</keyword>
<evidence type="ECO:0000313" key="2">
    <source>
        <dbReference type="EMBL" id="KAK3550888.1"/>
    </source>
</evidence>
<name>A0AAE0RC53_9TELE</name>
<evidence type="ECO:0000256" key="1">
    <source>
        <dbReference type="SAM" id="Phobius"/>
    </source>
</evidence>
<gene>
    <name evidence="2" type="ORF">QTP70_007649</name>
</gene>
<accession>A0AAE0RC53</accession>
<reference evidence="2" key="1">
    <citation type="submission" date="2023-06" db="EMBL/GenBank/DDBJ databases">
        <title>Male Hemibagrus guttatus genome.</title>
        <authorList>
            <person name="Bian C."/>
        </authorList>
    </citation>
    <scope>NUCLEOTIDE SEQUENCE</scope>
    <source>
        <strain evidence="2">Male_cb2023</strain>
        <tissue evidence="2">Muscle</tissue>
    </source>
</reference>
<keyword evidence="1" id="KW-1133">Transmembrane helix</keyword>
<comment type="caution">
    <text evidence="2">The sequence shown here is derived from an EMBL/GenBank/DDBJ whole genome shotgun (WGS) entry which is preliminary data.</text>
</comment>
<evidence type="ECO:0000313" key="3">
    <source>
        <dbReference type="Proteomes" id="UP001274896"/>
    </source>
</evidence>
<dbReference type="AlphaFoldDB" id="A0AAE0RC53"/>
<protein>
    <submittedName>
        <fullName evidence="2">Uncharacterized protein</fullName>
    </submittedName>
</protein>
<keyword evidence="1" id="KW-0472">Membrane</keyword>
<dbReference type="Proteomes" id="UP001274896">
    <property type="component" value="Unassembled WGS sequence"/>
</dbReference>
<organism evidence="2 3">
    <name type="scientific">Hemibagrus guttatus</name>
    <dbReference type="NCBI Taxonomy" id="175788"/>
    <lineage>
        <taxon>Eukaryota</taxon>
        <taxon>Metazoa</taxon>
        <taxon>Chordata</taxon>
        <taxon>Craniata</taxon>
        <taxon>Vertebrata</taxon>
        <taxon>Euteleostomi</taxon>
        <taxon>Actinopterygii</taxon>
        <taxon>Neopterygii</taxon>
        <taxon>Teleostei</taxon>
        <taxon>Ostariophysi</taxon>
        <taxon>Siluriformes</taxon>
        <taxon>Bagridae</taxon>
        <taxon>Hemibagrus</taxon>
    </lineage>
</organism>
<dbReference type="EMBL" id="JAUCMX010000003">
    <property type="protein sequence ID" value="KAK3550888.1"/>
    <property type="molecule type" value="Genomic_DNA"/>
</dbReference>
<proteinExistence type="predicted"/>
<feature type="transmembrane region" description="Helical" evidence="1">
    <location>
        <begin position="45"/>
        <end position="64"/>
    </location>
</feature>
<feature type="transmembrane region" description="Helical" evidence="1">
    <location>
        <begin position="20"/>
        <end position="39"/>
    </location>
</feature>
<keyword evidence="1" id="KW-0812">Transmembrane</keyword>
<sequence length="158" mass="17360">MKSNVVSRKTIEQLVTNQRAALVSCDTCVMGTAAFLRWTSELGSAFVACVILCICMFVFMFVCIECSCACCVCVYLSMCVCVECLCVFKWVCESGQGVPIIWESWEVSLDNGCLLHAGNVHGTVKTEGWKEMKPTTVRSGVTIDYSPSRSPLGRLKTL</sequence>